<name>A0A662YJR0_ACIRT</name>
<organism evidence="2 3">
    <name type="scientific">Acipenser ruthenus</name>
    <name type="common">Sterlet sturgeon</name>
    <dbReference type="NCBI Taxonomy" id="7906"/>
    <lineage>
        <taxon>Eukaryota</taxon>
        <taxon>Metazoa</taxon>
        <taxon>Chordata</taxon>
        <taxon>Craniata</taxon>
        <taxon>Vertebrata</taxon>
        <taxon>Euteleostomi</taxon>
        <taxon>Actinopterygii</taxon>
        <taxon>Chondrostei</taxon>
        <taxon>Acipenseriformes</taxon>
        <taxon>Acipenseridae</taxon>
        <taxon>Acipenser</taxon>
    </lineage>
</organism>
<accession>A0A662YJR0</accession>
<evidence type="ECO:0000313" key="3">
    <source>
        <dbReference type="Proteomes" id="UP000289886"/>
    </source>
</evidence>
<comment type="caution">
    <text evidence="2">The sequence shown here is derived from an EMBL/GenBank/DDBJ whole genome shotgun (WGS) entry which is preliminary data.</text>
</comment>
<feature type="region of interest" description="Disordered" evidence="1">
    <location>
        <begin position="62"/>
        <end position="81"/>
    </location>
</feature>
<evidence type="ECO:0000313" key="2">
    <source>
        <dbReference type="EMBL" id="RXM96950.1"/>
    </source>
</evidence>
<protein>
    <submittedName>
        <fullName evidence="2">Uncharacterized protein</fullName>
    </submittedName>
</protein>
<dbReference type="EMBL" id="SCEB01001339">
    <property type="protein sequence ID" value="RXM96950.1"/>
    <property type="molecule type" value="Genomic_DNA"/>
</dbReference>
<evidence type="ECO:0000256" key="1">
    <source>
        <dbReference type="SAM" id="MobiDB-lite"/>
    </source>
</evidence>
<keyword evidence="3" id="KW-1185">Reference proteome</keyword>
<sequence length="81" mass="8923">MTADNVMLFRPPNRLGHHSIAAVLETQCKIMTADNVMLFRPPNRNSRSGPERAALEEVRMLTSVSGQPGRAMEHRPPKGGS</sequence>
<dbReference type="Proteomes" id="UP000289886">
    <property type="component" value="Unassembled WGS sequence"/>
</dbReference>
<dbReference type="AlphaFoldDB" id="A0A662YJR0"/>
<proteinExistence type="predicted"/>
<reference evidence="2 3" key="1">
    <citation type="submission" date="2019-01" db="EMBL/GenBank/DDBJ databases">
        <title>Draft Genome and Complete Hox-Cluster Characterization of the Sterlet Sturgeon (Acipenser ruthenus).</title>
        <authorList>
            <person name="Wei Q."/>
        </authorList>
    </citation>
    <scope>NUCLEOTIDE SEQUENCE [LARGE SCALE GENOMIC DNA]</scope>
    <source>
        <strain evidence="2">WHYD16114868_AA</strain>
        <tissue evidence="2">Blood</tissue>
    </source>
</reference>
<gene>
    <name evidence="2" type="ORF">EOD39_15032</name>
</gene>
<feature type="compositionally biased region" description="Basic and acidic residues" evidence="1">
    <location>
        <begin position="71"/>
        <end position="81"/>
    </location>
</feature>